<evidence type="ECO:0000313" key="2">
    <source>
        <dbReference type="RefSeq" id="XP_045139928.1"/>
    </source>
</evidence>
<dbReference type="RefSeq" id="XP_045139928.1">
    <property type="nucleotide sequence ID" value="XM_045283993.1"/>
</dbReference>
<evidence type="ECO:0000313" key="1">
    <source>
        <dbReference type="Proteomes" id="UP000694863"/>
    </source>
</evidence>
<organism evidence="1 2">
    <name type="scientific">Echinops telfairi</name>
    <name type="common">Lesser hedgehog tenrec</name>
    <dbReference type="NCBI Taxonomy" id="9371"/>
    <lineage>
        <taxon>Eukaryota</taxon>
        <taxon>Metazoa</taxon>
        <taxon>Chordata</taxon>
        <taxon>Craniata</taxon>
        <taxon>Vertebrata</taxon>
        <taxon>Euteleostomi</taxon>
        <taxon>Mammalia</taxon>
        <taxon>Eutheria</taxon>
        <taxon>Afrotheria</taxon>
        <taxon>Tenrecidae</taxon>
        <taxon>Tenrecinae</taxon>
        <taxon>Echinops</taxon>
    </lineage>
</organism>
<keyword evidence="1" id="KW-1185">Reference proteome</keyword>
<reference evidence="2" key="1">
    <citation type="submission" date="2025-08" db="UniProtKB">
        <authorList>
            <consortium name="RefSeq"/>
        </authorList>
    </citation>
    <scope>IDENTIFICATION</scope>
</reference>
<gene>
    <name evidence="2" type="primary">NAXD</name>
</gene>
<name>A0AC55CKR6_ECHTE</name>
<protein>
    <submittedName>
        <fullName evidence="2">ATP-dependent (S)-NAD(P)H-hydrate dehydratase isoform X1</fullName>
    </submittedName>
</protein>
<accession>A0AC55CKR6</accession>
<proteinExistence type="predicted"/>
<dbReference type="Proteomes" id="UP000694863">
    <property type="component" value="Unplaced"/>
</dbReference>
<sequence>MMIANTRGFLWSDLETQALLGIWGEADVQSALDGNFRNSHVYRDVACRLAQVGFDRTPEQCRIRIKGLKRQYYQAKDGLPKGGPARKACKFFDEMDSILGARAAAGGPAPPRAGPAPEEETSREQAAEKALTGEGSSFTGHPVKVECAPFAIPVPPGHGFKHIGAQTSTPHLSQPKRPKKRHTSIPLDKMMGKLLQQSVDAEEKFFRYEEQRLKMEDKHRETERARELQMLQMLGQVLAGISSAVSQRAQPRPASPPQQRTHHRAYGDDITFNAMTAALSPPLVLERAFSLHKGHSVKDMETTFQLVRNIIPPLTTKKHKGQDGRIGIIGGCQEYTGAPYFAAISALKVGADLTHVFCTKEAAPVIKSYSPELIVHPVLDSATAVRDVETWLPRLHTLVVGPGLGRDDALLQNVKGILEKSKAKGVPLVVDADGLWLIAQQPSLIQGYPKAVLTPNYMEFSRLYEAVLRDPVDSNDHHGAVLRLSQALGNLTIVQKGERDVISDGEQVLVCSQEGSSRRCGGQGDLLSGSLGVLVHWALLAGSEKTNGLNPLLVAAFGACALTRQCNKQAFQKSGRSTTTTDMIAEVGPAFKKLFET</sequence>